<keyword evidence="2" id="KW-0812">Transmembrane</keyword>
<organism evidence="3 4">
    <name type="scientific">Cladonia borealis</name>
    <dbReference type="NCBI Taxonomy" id="184061"/>
    <lineage>
        <taxon>Eukaryota</taxon>
        <taxon>Fungi</taxon>
        <taxon>Dikarya</taxon>
        <taxon>Ascomycota</taxon>
        <taxon>Pezizomycotina</taxon>
        <taxon>Lecanoromycetes</taxon>
        <taxon>OSLEUM clade</taxon>
        <taxon>Lecanoromycetidae</taxon>
        <taxon>Lecanorales</taxon>
        <taxon>Lecanorineae</taxon>
        <taxon>Cladoniaceae</taxon>
        <taxon>Cladonia</taxon>
    </lineage>
</organism>
<dbReference type="PANTHER" id="PTHR46494">
    <property type="entry name" value="CORA FAMILY METAL ION TRANSPORTER (EUROFUNG)"/>
    <property type="match status" value="1"/>
</dbReference>
<comment type="subcellular location">
    <subcellularLocation>
        <location evidence="1">Cell membrane</location>
        <topology evidence="1">Multi-pass membrane protein</topology>
    </subcellularLocation>
</comment>
<dbReference type="GO" id="GO:0005886">
    <property type="term" value="C:plasma membrane"/>
    <property type="evidence" value="ECO:0007669"/>
    <property type="project" value="UniProtKB-SubCell"/>
</dbReference>
<dbReference type="InterPro" id="IPR045861">
    <property type="entry name" value="CorA_cytoplasmic_dom"/>
</dbReference>
<evidence type="ECO:0000256" key="1">
    <source>
        <dbReference type="ARBA" id="ARBA00004651"/>
    </source>
</evidence>
<dbReference type="GO" id="GO:0015087">
    <property type="term" value="F:cobalt ion transmembrane transporter activity"/>
    <property type="evidence" value="ECO:0007669"/>
    <property type="project" value="TreeGrafter"/>
</dbReference>
<name>A0AA39UZB4_9LECA</name>
<protein>
    <recommendedName>
        <fullName evidence="5">ADP-ribosylation factor</fullName>
    </recommendedName>
</protein>
<comment type="caution">
    <text evidence="3">The sequence shown here is derived from an EMBL/GenBank/DDBJ whole genome shotgun (WGS) entry which is preliminary data.</text>
</comment>
<dbReference type="GO" id="GO:0000287">
    <property type="term" value="F:magnesium ion binding"/>
    <property type="evidence" value="ECO:0007669"/>
    <property type="project" value="TreeGrafter"/>
</dbReference>
<dbReference type="EMBL" id="JAFEKC020000018">
    <property type="protein sequence ID" value="KAK0509532.1"/>
    <property type="molecule type" value="Genomic_DNA"/>
</dbReference>
<sequence>MAGDPALRGFENLDDIAVYGKFENAVIDPATRNFVIEFNESKAYAALNFEEPFMEKFLPIKPTTNASTRWINIWAPDKQTPLIKRLAAEYKFSPRLAGIMHSKHSTPSIVPQKPMHKDLRYRGGFSPFNATVLERKSTDTHSADLEKDEKGLPVLARFPMLDLNHYKMVNEVWHYYSVDWGTNYLCIGYNSISDTDGSQALSSEDVQDTSGIIEDDAETAKHSGNNPHGARTWTWLVLTDDGTIISMYEDPFPGHQGELSEKQKARVARMRRNLFNVFTQLSNVNDIRRRTDPIHTLDIRPGLDANQSSDIRIAESPSLLLYYLFDDWYTSYALVAKEEHQYARLLEKLRLDMFEKPQLGLIQQMHQYGRQLAVLKRMYQSYALIIQRVLDRQKPVNLLPGDTHSIGHSHASQLSRESNMTIRISDEGESTVDTKTFGAPLSAAATVRFERLRDRINHYAISEIQECLDEKEALVFLNFNLITLKESHAVERLTRITILLAKVTILFMPVSLMTNYFSTQIQGLQDTYTVRTYWICFGVIMTLSIIFLLIFGVLSGTLEGKPIYRSLTETVIDLGKGKWRKRMGKKGR</sequence>
<feature type="transmembrane region" description="Helical" evidence="2">
    <location>
        <begin position="493"/>
        <end position="512"/>
    </location>
</feature>
<keyword evidence="2" id="KW-0472">Membrane</keyword>
<evidence type="ECO:0000313" key="3">
    <source>
        <dbReference type="EMBL" id="KAK0509532.1"/>
    </source>
</evidence>
<accession>A0AA39UZB4</accession>
<evidence type="ECO:0000256" key="2">
    <source>
        <dbReference type="SAM" id="Phobius"/>
    </source>
</evidence>
<dbReference type="PANTHER" id="PTHR46494:SF1">
    <property type="entry name" value="CORA FAMILY METAL ION TRANSPORTER (EUROFUNG)"/>
    <property type="match status" value="1"/>
</dbReference>
<feature type="transmembrane region" description="Helical" evidence="2">
    <location>
        <begin position="532"/>
        <end position="554"/>
    </location>
</feature>
<reference evidence="3" key="1">
    <citation type="submission" date="2023-03" db="EMBL/GenBank/DDBJ databases">
        <title>Complete genome of Cladonia borealis.</title>
        <authorList>
            <person name="Park H."/>
        </authorList>
    </citation>
    <scope>NUCLEOTIDE SEQUENCE</scope>
    <source>
        <strain evidence="3">ANT050790</strain>
    </source>
</reference>
<gene>
    <name evidence="3" type="ORF">JMJ35_007926</name>
</gene>
<dbReference type="Proteomes" id="UP001166286">
    <property type="component" value="Unassembled WGS sequence"/>
</dbReference>
<keyword evidence="2" id="KW-1133">Transmembrane helix</keyword>
<dbReference type="AlphaFoldDB" id="A0AA39UZB4"/>
<dbReference type="SUPFAM" id="SSF143865">
    <property type="entry name" value="CorA soluble domain-like"/>
    <property type="match status" value="1"/>
</dbReference>
<keyword evidence="4" id="KW-1185">Reference proteome</keyword>
<evidence type="ECO:0000313" key="4">
    <source>
        <dbReference type="Proteomes" id="UP001166286"/>
    </source>
</evidence>
<dbReference type="GO" id="GO:0015095">
    <property type="term" value="F:magnesium ion transmembrane transporter activity"/>
    <property type="evidence" value="ECO:0007669"/>
    <property type="project" value="TreeGrafter"/>
</dbReference>
<evidence type="ECO:0008006" key="5">
    <source>
        <dbReference type="Google" id="ProtNLM"/>
    </source>
</evidence>
<proteinExistence type="predicted"/>
<dbReference type="GO" id="GO:0050897">
    <property type="term" value="F:cobalt ion binding"/>
    <property type="evidence" value="ECO:0007669"/>
    <property type="project" value="TreeGrafter"/>
</dbReference>